<gene>
    <name evidence="1" type="ORF">OKIOD_LOCUS11296</name>
</gene>
<keyword evidence="2" id="KW-1185">Reference proteome</keyword>
<name>A0ABN7SRC2_OIKDI</name>
<proteinExistence type="predicted"/>
<dbReference type="EMBL" id="OU015566">
    <property type="protein sequence ID" value="CAG5105875.1"/>
    <property type="molecule type" value="Genomic_DNA"/>
</dbReference>
<sequence length="119" mass="13379">MMMFGGDFNSGTCNRGRVELPKEVAQPIVVPQPAQIVQPAQVAQPAQQVAAQPVQQTVQQVRYVDTVVQPGQQVVYKQAPPAYVQNLRDVYYYDDYEMYGMPAYGFQNPYIRGGRVFFG</sequence>
<organism evidence="1 2">
    <name type="scientific">Oikopleura dioica</name>
    <name type="common">Tunicate</name>
    <dbReference type="NCBI Taxonomy" id="34765"/>
    <lineage>
        <taxon>Eukaryota</taxon>
        <taxon>Metazoa</taxon>
        <taxon>Chordata</taxon>
        <taxon>Tunicata</taxon>
        <taxon>Appendicularia</taxon>
        <taxon>Copelata</taxon>
        <taxon>Oikopleuridae</taxon>
        <taxon>Oikopleura</taxon>
    </lineage>
</organism>
<evidence type="ECO:0000313" key="2">
    <source>
        <dbReference type="Proteomes" id="UP001158576"/>
    </source>
</evidence>
<accession>A0ABN7SRC2</accession>
<dbReference type="Proteomes" id="UP001158576">
    <property type="component" value="Chromosome 1"/>
</dbReference>
<reference evidence="1 2" key="1">
    <citation type="submission" date="2021-04" db="EMBL/GenBank/DDBJ databases">
        <authorList>
            <person name="Bliznina A."/>
        </authorList>
    </citation>
    <scope>NUCLEOTIDE SEQUENCE [LARGE SCALE GENOMIC DNA]</scope>
</reference>
<evidence type="ECO:0000313" key="1">
    <source>
        <dbReference type="EMBL" id="CAG5105875.1"/>
    </source>
</evidence>
<protein>
    <submittedName>
        <fullName evidence="1">Oidioi.mRNA.OKI2018_I69.chr1.g2531.t1.cds</fullName>
    </submittedName>
</protein>